<sequence>MEDLVYLTEDLPPLSFAVNGEATGLAVDVLRLMWQRMGEKAQPIRIVPWVRAYYTLREEKHAVIFSTYRTAERETQFRWVGPIIEGELAVYALRARALRAESLKDLATYRIAGLRDAAATIKLERAGIPVMIASKLENALKMMDSGRIEALTTDRFRLRATLRDMGRPFSDITELWVLSRDSLFYAFNKETSPELIRRFQEALDGVRRSPEYKNLLNYYGI</sequence>
<evidence type="ECO:0000313" key="2">
    <source>
        <dbReference type="EMBL" id="AMK10636.1"/>
    </source>
</evidence>
<dbReference type="RefSeq" id="WP_066801426.1">
    <property type="nucleotide sequence ID" value="NZ_CP014206.1"/>
</dbReference>
<evidence type="ECO:0000259" key="1">
    <source>
        <dbReference type="Pfam" id="PF00497"/>
    </source>
</evidence>
<dbReference type="EMBL" id="CP014206">
    <property type="protein sequence ID" value="AMK10636.1"/>
    <property type="molecule type" value="Genomic_DNA"/>
</dbReference>
<dbReference type="InterPro" id="IPR001638">
    <property type="entry name" value="Solute-binding_3/MltF_N"/>
</dbReference>
<reference evidence="2 3" key="1">
    <citation type="journal article" date="2016" name="Front. Microbiol.">
        <title>Genome Sequence of the Piezophilic, Mesophilic Sulfate-Reducing Bacterium Desulfovibrio indicus J2T.</title>
        <authorList>
            <person name="Cao J."/>
            <person name="Maignien L."/>
            <person name="Shao Z."/>
            <person name="Alain K."/>
            <person name="Jebbar M."/>
        </authorList>
    </citation>
    <scope>NUCLEOTIDE SEQUENCE [LARGE SCALE GENOMIC DNA]</scope>
    <source>
        <strain evidence="2 3">J2</strain>
    </source>
</reference>
<dbReference type="Proteomes" id="UP000055611">
    <property type="component" value="Chromosome"/>
</dbReference>
<keyword evidence="3" id="KW-1185">Reference proteome</keyword>
<evidence type="ECO:0000313" key="3">
    <source>
        <dbReference type="Proteomes" id="UP000055611"/>
    </source>
</evidence>
<accession>A0ABN4LY44</accession>
<dbReference type="Pfam" id="PF00497">
    <property type="entry name" value="SBP_bac_3"/>
    <property type="match status" value="1"/>
</dbReference>
<dbReference type="Gene3D" id="3.40.190.10">
    <property type="entry name" value="Periplasmic binding protein-like II"/>
    <property type="match status" value="2"/>
</dbReference>
<feature type="domain" description="Solute-binding protein family 3/N-terminal" evidence="1">
    <location>
        <begin position="8"/>
        <end position="219"/>
    </location>
</feature>
<proteinExistence type="predicted"/>
<dbReference type="PANTHER" id="PTHR38834">
    <property type="entry name" value="PERIPLASMIC SUBSTRATE BINDING PROTEIN FAMILY 3"/>
    <property type="match status" value="1"/>
</dbReference>
<organism evidence="2 3">
    <name type="scientific">Pseudodesulfovibrio indicus</name>
    <dbReference type="NCBI Taxonomy" id="1716143"/>
    <lineage>
        <taxon>Bacteria</taxon>
        <taxon>Pseudomonadati</taxon>
        <taxon>Thermodesulfobacteriota</taxon>
        <taxon>Desulfovibrionia</taxon>
        <taxon>Desulfovibrionales</taxon>
        <taxon>Desulfovibrionaceae</taxon>
    </lineage>
</organism>
<name>A0ABN4LY44_9BACT</name>
<dbReference type="PANTHER" id="PTHR38834:SF3">
    <property type="entry name" value="SOLUTE-BINDING PROTEIN FAMILY 3_N-TERMINAL DOMAIN-CONTAINING PROTEIN"/>
    <property type="match status" value="1"/>
</dbReference>
<protein>
    <recommendedName>
        <fullName evidence="1">Solute-binding protein family 3/N-terminal domain-containing protein</fullName>
    </recommendedName>
</protein>
<dbReference type="SUPFAM" id="SSF53850">
    <property type="entry name" value="Periplasmic binding protein-like II"/>
    <property type="match status" value="1"/>
</dbReference>
<gene>
    <name evidence="2" type="ORF">AWY79_05675</name>
</gene>